<evidence type="ECO:0000256" key="1">
    <source>
        <dbReference type="ARBA" id="ARBA00004141"/>
    </source>
</evidence>
<sequence>MSGYYRHQGGQRTSHHQRQQHQNLGRCGSQRPSATDDMQLSQQSLYAHEFACSKRPWQQSVTYFCQKVSYQYGVAVTRQWKLFLFLTLVAFSLCTLGLKDARFDTDFTQFWMSDEGRSAKAQDSELLRNYPSVMSSSTQLLMQLPSRRQEPPSADAADDNTAADSVLTKRQLLAHMRLLERVVSADVRVFNLPVQSIRLEQLCLKFDLGQLEIPDHVRGFMEALLPCRIVTPLDCFWEGAKLLGPRGSVRLPGIGLMGSYLPNASPASLKDLDRTYRWTNLDPQSVLQSYTRIIKTSSFPPKHPGASPDSERRHHPIDRLARALSSVGLRHGYTRRPCLDPGDPQCPPDGRARANHSVLDTLSPGCSGFAEKLINWPAEKLIGGASRDPDTGRLTSGRALLSALVLKSPEHLLREYRQNQPLNDWSLDKTKRLLDAWWEHFNKLVAEENSRHGEPIFVAFNEQQSVNEALGEATRAVHWTKWSLLIAGCCAYAMAVLFDSHSLLHSQLTVACLTLPLLLLSVTGGLGLACWCRVPLDLLSVQVLPFVQLGIGTFYCLLMANCYNHLYQTSEPAQHHAVIPVLMQRTAPQTLAFLLVCQAAAAGSLLTPLAAVRLLCRHWAANGLQLALLCLAGVPAVLAADCARRRRLGADLVCCRLARESASAKLSLPRSLGSRLDHRVARCLSTRRRRWLAAILAGIGVGSACLLGGVACWRLAELTDYNPVELLPARCQEFTFLANRRLLYADSALQLRIGKIDYPRQQLLTRRLFLALAELPFANSSGSGPFWLDEFRAWLLRLQSRFDEDVRLGSISTRLSSKEDGLNFTEAASDEGILAAHLLVQTGRFDEYDLTALEADRGRLVDKHGVISPGRFYTCLTSWYSQSGMSYESANSLLLPKPEQYAVQPRHPHLQYIPPSKELELVQSVLQLSGLNSTRAYLQAGARIKDVSQRFSQLGLQHTVSGPVFDFHSPDWIDAGKMAGLMSLLLAAAALASLAVFCKLLPAVVCSALCLINLLQLAAMLWASGIPLNLLTCTGAALAFPVMFFVNLMLVFQLSLQPPPSPAAAELALTPWPGAEDTRPAEEADSGSRQKQRSDNVEASGQQQQLSKRRPQFRPDWPLAALLWAAALAAPPALAAFAASAFPGSPLLTACLGGPLVAGVAAAVANAALVAAVASPAPQALPPHHLRPPPSPKPPRRQALQQSGASPSSNDDYDDYSSDSEDENGRRPAAHRHRRSRRRRRGSSPSSSSSSSSASSDESPPPPVRPSPPSYPEAAAAAAAEAAYTASQRSLNTIPEESGGEASPAATPPILGSSAAFQQHRQQQQVVTATLRLYLPQQGAPPPPPPRFVRAAPAGGRFFGAPISHV</sequence>
<evidence type="ECO:0000256" key="8">
    <source>
        <dbReference type="SAM" id="Phobius"/>
    </source>
</evidence>
<feature type="transmembrane region" description="Helical" evidence="8">
    <location>
        <begin position="591"/>
        <end position="611"/>
    </location>
</feature>
<feature type="transmembrane region" description="Helical" evidence="8">
    <location>
        <begin position="1029"/>
        <end position="1052"/>
    </location>
</feature>
<feature type="compositionally biased region" description="Low complexity" evidence="7">
    <location>
        <begin position="1"/>
        <end position="12"/>
    </location>
</feature>
<feature type="transmembrane region" description="Helical" evidence="8">
    <location>
        <begin position="978"/>
        <end position="997"/>
    </location>
</feature>
<feature type="compositionally biased region" description="Basic residues" evidence="7">
    <location>
        <begin position="1228"/>
        <end position="1242"/>
    </location>
</feature>
<dbReference type="GO" id="GO:0005119">
    <property type="term" value="F:smoothened binding"/>
    <property type="evidence" value="ECO:0007669"/>
    <property type="project" value="TreeGrafter"/>
</dbReference>
<feature type="domain" description="SSD" evidence="9">
    <location>
        <begin position="491"/>
        <end position="640"/>
    </location>
</feature>
<comment type="subcellular location">
    <subcellularLocation>
        <location evidence="1">Membrane</location>
        <topology evidence="1">Multi-pass membrane protein</topology>
    </subcellularLocation>
</comment>
<dbReference type="PANTHER" id="PTHR46022">
    <property type="entry name" value="PROTEIN PATCHED"/>
    <property type="match status" value="1"/>
</dbReference>
<feature type="transmembrane region" description="Helical" evidence="8">
    <location>
        <begin position="479"/>
        <end position="498"/>
    </location>
</feature>
<evidence type="ECO:0000256" key="4">
    <source>
        <dbReference type="ARBA" id="ARBA00022989"/>
    </source>
</evidence>
<evidence type="ECO:0000256" key="5">
    <source>
        <dbReference type="ARBA" id="ARBA00023136"/>
    </source>
</evidence>
<comment type="similarity">
    <text evidence="2">Belongs to the patched family.</text>
</comment>
<dbReference type="InterPro" id="IPR000731">
    <property type="entry name" value="SSD"/>
</dbReference>
<dbReference type="GO" id="GO:0097108">
    <property type="term" value="F:hedgehog family protein binding"/>
    <property type="evidence" value="ECO:0007669"/>
    <property type="project" value="TreeGrafter"/>
</dbReference>
<protein>
    <recommendedName>
        <fullName evidence="9">SSD domain-containing protein</fullName>
    </recommendedName>
</protein>
<feature type="compositionally biased region" description="Polar residues" evidence="7">
    <location>
        <begin position="1285"/>
        <end position="1295"/>
    </location>
</feature>
<reference evidence="10 11" key="1">
    <citation type="submission" date="2017-06" db="EMBL/GenBank/DDBJ databases">
        <title>A platform for efficient transgenesis in Macrostomum lignano, a flatworm model organism for stem cell research.</title>
        <authorList>
            <person name="Berezikov E."/>
        </authorList>
    </citation>
    <scope>NUCLEOTIDE SEQUENCE [LARGE SCALE GENOMIC DNA]</scope>
    <source>
        <strain evidence="10">DV1</strain>
        <tissue evidence="10">Whole organism</tissue>
    </source>
</reference>
<evidence type="ECO:0000256" key="6">
    <source>
        <dbReference type="ARBA" id="ARBA00023180"/>
    </source>
</evidence>
<dbReference type="Proteomes" id="UP000215902">
    <property type="component" value="Unassembled WGS sequence"/>
</dbReference>
<feature type="transmembrane region" description="Helical" evidence="8">
    <location>
        <begin position="691"/>
        <end position="716"/>
    </location>
</feature>
<feature type="compositionally biased region" description="Basic and acidic residues" evidence="7">
    <location>
        <begin position="1076"/>
        <end position="1096"/>
    </location>
</feature>
<keyword evidence="3 8" id="KW-0812">Transmembrane</keyword>
<feature type="region of interest" description="Disordered" evidence="7">
    <location>
        <begin position="1179"/>
        <end position="1324"/>
    </location>
</feature>
<dbReference type="Gene3D" id="1.20.1640.10">
    <property type="entry name" value="Multidrug efflux transporter AcrB transmembrane domain"/>
    <property type="match status" value="1"/>
</dbReference>
<feature type="compositionally biased region" description="Acidic residues" evidence="7">
    <location>
        <begin position="1211"/>
        <end position="1222"/>
    </location>
</feature>
<dbReference type="GO" id="GO:0008158">
    <property type="term" value="F:hedgehog receptor activity"/>
    <property type="evidence" value="ECO:0007669"/>
    <property type="project" value="TreeGrafter"/>
</dbReference>
<evidence type="ECO:0000313" key="10">
    <source>
        <dbReference type="EMBL" id="PAA78094.1"/>
    </source>
</evidence>
<organism evidence="10 11">
    <name type="scientific">Macrostomum lignano</name>
    <dbReference type="NCBI Taxonomy" id="282301"/>
    <lineage>
        <taxon>Eukaryota</taxon>
        <taxon>Metazoa</taxon>
        <taxon>Spiralia</taxon>
        <taxon>Lophotrochozoa</taxon>
        <taxon>Platyhelminthes</taxon>
        <taxon>Rhabditophora</taxon>
        <taxon>Macrostomorpha</taxon>
        <taxon>Macrostomida</taxon>
        <taxon>Macrostomidae</taxon>
        <taxon>Macrostomum</taxon>
    </lineage>
</organism>
<feature type="compositionally biased region" description="Pro residues" evidence="7">
    <location>
        <begin position="1259"/>
        <end position="1271"/>
    </location>
</feature>
<feature type="transmembrane region" description="Helical" evidence="8">
    <location>
        <begin position="1004"/>
        <end position="1023"/>
    </location>
</feature>
<evidence type="ECO:0000256" key="7">
    <source>
        <dbReference type="SAM" id="MobiDB-lite"/>
    </source>
</evidence>
<feature type="region of interest" description="Disordered" evidence="7">
    <location>
        <begin position="1074"/>
        <end position="1111"/>
    </location>
</feature>
<comment type="caution">
    <text evidence="10">The sequence shown here is derived from an EMBL/GenBank/DDBJ whole genome shotgun (WGS) entry which is preliminary data.</text>
</comment>
<dbReference type="Pfam" id="PF12349">
    <property type="entry name" value="Sterol-sensing"/>
    <property type="match status" value="1"/>
</dbReference>
<accession>A0A267FY05</accession>
<feature type="compositionally biased region" description="Low complexity" evidence="7">
    <location>
        <begin position="1243"/>
        <end position="1258"/>
    </location>
</feature>
<feature type="compositionally biased region" description="Low complexity" evidence="7">
    <location>
        <begin position="1272"/>
        <end position="1283"/>
    </location>
</feature>
<feature type="transmembrane region" description="Helical" evidence="8">
    <location>
        <begin position="543"/>
        <end position="563"/>
    </location>
</feature>
<dbReference type="SUPFAM" id="SSF82866">
    <property type="entry name" value="Multidrug efflux transporter AcrB transmembrane domain"/>
    <property type="match status" value="1"/>
</dbReference>
<evidence type="ECO:0000313" key="11">
    <source>
        <dbReference type="Proteomes" id="UP000215902"/>
    </source>
</evidence>
<dbReference type="EMBL" id="NIVC01000708">
    <property type="protein sequence ID" value="PAA78094.1"/>
    <property type="molecule type" value="Genomic_DNA"/>
</dbReference>
<dbReference type="PROSITE" id="PS50156">
    <property type="entry name" value="SSD"/>
    <property type="match status" value="1"/>
</dbReference>
<keyword evidence="11" id="KW-1185">Reference proteome</keyword>
<keyword evidence="6" id="KW-0325">Glycoprotein</keyword>
<proteinExistence type="inferred from homology"/>
<feature type="transmembrane region" description="Helical" evidence="8">
    <location>
        <begin position="510"/>
        <end position="531"/>
    </location>
</feature>
<feature type="transmembrane region" description="Helical" evidence="8">
    <location>
        <begin position="1117"/>
        <end position="1141"/>
    </location>
</feature>
<feature type="region of interest" description="Disordered" evidence="7">
    <location>
        <begin position="1"/>
        <end position="35"/>
    </location>
</feature>
<keyword evidence="5 8" id="KW-0472">Membrane</keyword>
<dbReference type="STRING" id="282301.A0A267FY05"/>
<dbReference type="PANTHER" id="PTHR46022:SF1">
    <property type="entry name" value="PROTEIN PATCHED"/>
    <property type="match status" value="1"/>
</dbReference>
<dbReference type="OrthoDB" id="5873834at2759"/>
<dbReference type="InterPro" id="IPR053958">
    <property type="entry name" value="HMGCR/SNAP/NPC1-like_SSD"/>
</dbReference>
<dbReference type="GO" id="GO:0045879">
    <property type="term" value="P:negative regulation of smoothened signaling pathway"/>
    <property type="evidence" value="ECO:0007669"/>
    <property type="project" value="TreeGrafter"/>
</dbReference>
<keyword evidence="4 8" id="KW-1133">Transmembrane helix</keyword>
<evidence type="ECO:0000256" key="2">
    <source>
        <dbReference type="ARBA" id="ARBA00005585"/>
    </source>
</evidence>
<gene>
    <name evidence="10" type="ORF">BOX15_Mlig009989g2</name>
</gene>
<evidence type="ECO:0000256" key="3">
    <source>
        <dbReference type="ARBA" id="ARBA00022692"/>
    </source>
</evidence>
<feature type="compositionally biased region" description="Polar residues" evidence="7">
    <location>
        <begin position="1097"/>
        <end position="1106"/>
    </location>
</feature>
<name>A0A267FY05_9PLAT</name>
<evidence type="ECO:0000259" key="9">
    <source>
        <dbReference type="PROSITE" id="PS50156"/>
    </source>
</evidence>
<feature type="transmembrane region" description="Helical" evidence="8">
    <location>
        <begin position="623"/>
        <end position="640"/>
    </location>
</feature>
<dbReference type="GO" id="GO:0005886">
    <property type="term" value="C:plasma membrane"/>
    <property type="evidence" value="ECO:0007669"/>
    <property type="project" value="TreeGrafter"/>
</dbReference>